<dbReference type="InterPro" id="IPR016040">
    <property type="entry name" value="NAD(P)-bd_dom"/>
</dbReference>
<dbReference type="Gene3D" id="3.40.50.720">
    <property type="entry name" value="NAD(P)-binding Rossmann-like Domain"/>
    <property type="match status" value="1"/>
</dbReference>
<sequence length="213" mass="22590">MNILIIGANGRVGSQLAQILAEQGLTVHAAARQANPDWQHGHIRHQPFDLTAPLADISQIMASVRPDVVYFTAGSRGKNLLQVDAFGAVKAMQAAKAGGVGRFILLSSVFALQPERWGEKFLANITDYNIAKYFADDWLVHRSGLDYTILQPGALQEGEADGNIQTDVAEPLANSIGNVAATLAALLHAPNTIGKVITMADGNTPIATALEAV</sequence>
<proteinExistence type="predicted"/>
<reference evidence="2 3" key="1">
    <citation type="submission" date="2014-11" db="EMBL/GenBank/DDBJ databases">
        <title>Draft genome sequence of Chelonobacter oris 1662T, associated with respiratory disease in Hermann's Tortoises.</title>
        <authorList>
            <person name="Kudirkiene E."/>
            <person name="Hansen M.J."/>
            <person name="Bojesen A.M."/>
        </authorList>
    </citation>
    <scope>NUCLEOTIDE SEQUENCE [LARGE SCALE GENOMIC DNA]</scope>
    <source>
        <strain evidence="2 3">1662</strain>
    </source>
</reference>
<comment type="caution">
    <text evidence="2">The sequence shown here is derived from an EMBL/GenBank/DDBJ whole genome shotgun (WGS) entry which is preliminary data.</text>
</comment>
<dbReference type="Pfam" id="PF13460">
    <property type="entry name" value="NAD_binding_10"/>
    <property type="match status" value="1"/>
</dbReference>
<dbReference type="EMBL" id="JSUM01000013">
    <property type="protein sequence ID" value="KGQ70030.1"/>
    <property type="molecule type" value="Genomic_DNA"/>
</dbReference>
<organism evidence="2 3">
    <name type="scientific">Chelonobacter oris</name>
    <dbReference type="NCBI Taxonomy" id="505317"/>
    <lineage>
        <taxon>Bacteria</taxon>
        <taxon>Pseudomonadati</taxon>
        <taxon>Pseudomonadota</taxon>
        <taxon>Gammaproteobacteria</taxon>
        <taxon>Pasteurellales</taxon>
        <taxon>Pasteurellaceae</taxon>
        <taxon>Chelonobacter</taxon>
    </lineage>
</organism>
<dbReference type="PANTHER" id="PTHR15020">
    <property type="entry name" value="FLAVIN REDUCTASE-RELATED"/>
    <property type="match status" value="1"/>
</dbReference>
<dbReference type="RefSeq" id="WP_034616131.1">
    <property type="nucleotide sequence ID" value="NZ_JSUM01000013.1"/>
</dbReference>
<evidence type="ECO:0000259" key="1">
    <source>
        <dbReference type="Pfam" id="PF13460"/>
    </source>
</evidence>
<protein>
    <submittedName>
        <fullName evidence="2">NAD-dependent dehydratase</fullName>
    </submittedName>
</protein>
<dbReference type="STRING" id="505317.OA57_08150"/>
<dbReference type="SUPFAM" id="SSF51735">
    <property type="entry name" value="NAD(P)-binding Rossmann-fold domains"/>
    <property type="match status" value="1"/>
</dbReference>
<evidence type="ECO:0000313" key="3">
    <source>
        <dbReference type="Proteomes" id="UP000030380"/>
    </source>
</evidence>
<dbReference type="InterPro" id="IPR036291">
    <property type="entry name" value="NAD(P)-bd_dom_sf"/>
</dbReference>
<accession>A0A0A3ASG1</accession>
<dbReference type="Proteomes" id="UP000030380">
    <property type="component" value="Unassembled WGS sequence"/>
</dbReference>
<dbReference type="AlphaFoldDB" id="A0A0A3ASG1"/>
<dbReference type="PANTHER" id="PTHR15020:SF50">
    <property type="entry name" value="UPF0659 PROTEIN YMR090W"/>
    <property type="match status" value="1"/>
</dbReference>
<dbReference type="OrthoDB" id="7352421at2"/>
<gene>
    <name evidence="2" type="ORF">OA57_08150</name>
</gene>
<feature type="domain" description="NAD(P)-binding" evidence="1">
    <location>
        <begin position="7"/>
        <end position="190"/>
    </location>
</feature>
<evidence type="ECO:0000313" key="2">
    <source>
        <dbReference type="EMBL" id="KGQ70030.1"/>
    </source>
</evidence>
<name>A0A0A3ASG1_9PAST</name>
<keyword evidence="3" id="KW-1185">Reference proteome</keyword>